<accession>A0A3A1VJ77</accession>
<dbReference type="AlphaFoldDB" id="A0A3A1VJ77"/>
<proteinExistence type="predicted"/>
<gene>
    <name evidence="1" type="ORF">D3P08_03040</name>
</gene>
<organism evidence="1 2">
    <name type="scientific">Paenibacillus nanensis</name>
    <dbReference type="NCBI Taxonomy" id="393251"/>
    <lineage>
        <taxon>Bacteria</taxon>
        <taxon>Bacillati</taxon>
        <taxon>Bacillota</taxon>
        <taxon>Bacilli</taxon>
        <taxon>Bacillales</taxon>
        <taxon>Paenibacillaceae</taxon>
        <taxon>Paenibacillus</taxon>
    </lineage>
</organism>
<comment type="caution">
    <text evidence="1">The sequence shown here is derived from an EMBL/GenBank/DDBJ whole genome shotgun (WGS) entry which is preliminary data.</text>
</comment>
<reference evidence="1 2" key="1">
    <citation type="submission" date="2018-09" db="EMBL/GenBank/DDBJ databases">
        <title>Paenibacillus aracenensis nov. sp. isolated from a cave in southern Spain.</title>
        <authorList>
            <person name="Jurado V."/>
            <person name="Gutierrez-Patricio S."/>
            <person name="Gonzalez-Pimentel J.L."/>
            <person name="Miller A.Z."/>
            <person name="Laiz L."/>
            <person name="Saiz-Jimenez C."/>
        </authorList>
    </citation>
    <scope>NUCLEOTIDE SEQUENCE [LARGE SCALE GENOMIC DNA]</scope>
    <source>
        <strain evidence="1 2">DSM 22867</strain>
    </source>
</reference>
<dbReference type="RefSeq" id="WP_119597923.1">
    <property type="nucleotide sequence ID" value="NZ_QXQA01000001.1"/>
</dbReference>
<sequence length="71" mass="8295">MNEQIQEQLRQINERIMDSLIAEANRNKAKRRRMLKKQEAVVAETETAAAEPESSVLTQWNAILDQLMKKR</sequence>
<evidence type="ECO:0000313" key="2">
    <source>
        <dbReference type="Proteomes" id="UP000266482"/>
    </source>
</evidence>
<evidence type="ECO:0000313" key="1">
    <source>
        <dbReference type="EMBL" id="RIX60547.1"/>
    </source>
</evidence>
<dbReference type="Proteomes" id="UP000266482">
    <property type="component" value="Unassembled WGS sequence"/>
</dbReference>
<dbReference type="EMBL" id="QXQA01000001">
    <property type="protein sequence ID" value="RIX60547.1"/>
    <property type="molecule type" value="Genomic_DNA"/>
</dbReference>
<name>A0A3A1VJ77_9BACL</name>
<keyword evidence="2" id="KW-1185">Reference proteome</keyword>
<protein>
    <submittedName>
        <fullName evidence="1">Uncharacterized protein</fullName>
    </submittedName>
</protein>